<keyword evidence="11" id="KW-1185">Reference proteome</keyword>
<dbReference type="InterPro" id="IPR000734">
    <property type="entry name" value="TAG_lipase"/>
</dbReference>
<dbReference type="OrthoDB" id="199913at2759"/>
<evidence type="ECO:0000256" key="5">
    <source>
        <dbReference type="ARBA" id="ARBA00022525"/>
    </source>
</evidence>
<dbReference type="SUPFAM" id="SSF53474">
    <property type="entry name" value="alpha/beta-Hydrolases"/>
    <property type="match status" value="1"/>
</dbReference>
<keyword evidence="7" id="KW-1015">Disulfide bond</keyword>
<organism evidence="11 12">
    <name type="scientific">Pogonomyrmex barbatus</name>
    <name type="common">red harvester ant</name>
    <dbReference type="NCBI Taxonomy" id="144034"/>
    <lineage>
        <taxon>Eukaryota</taxon>
        <taxon>Metazoa</taxon>
        <taxon>Ecdysozoa</taxon>
        <taxon>Arthropoda</taxon>
        <taxon>Hexapoda</taxon>
        <taxon>Insecta</taxon>
        <taxon>Pterygota</taxon>
        <taxon>Neoptera</taxon>
        <taxon>Endopterygota</taxon>
        <taxon>Hymenoptera</taxon>
        <taxon>Apocrita</taxon>
        <taxon>Aculeata</taxon>
        <taxon>Formicoidea</taxon>
        <taxon>Formicidae</taxon>
        <taxon>Myrmicinae</taxon>
        <taxon>Pogonomyrmex</taxon>
    </lineage>
</organism>
<dbReference type="GO" id="GO:0005615">
    <property type="term" value="C:extracellular space"/>
    <property type="evidence" value="ECO:0007669"/>
    <property type="project" value="TreeGrafter"/>
</dbReference>
<dbReference type="PRINTS" id="PR00821">
    <property type="entry name" value="TAGLIPASE"/>
</dbReference>
<dbReference type="RefSeq" id="XP_011634428.1">
    <property type="nucleotide sequence ID" value="XM_011636126.2"/>
</dbReference>
<comment type="similarity">
    <text evidence="3 8">Belongs to the AB hydrolase superfamily. Lipase family.</text>
</comment>
<feature type="chain" id="PRO_5044878968" description="phospholipase A1" evidence="9">
    <location>
        <begin position="21"/>
        <end position="319"/>
    </location>
</feature>
<evidence type="ECO:0000313" key="12">
    <source>
        <dbReference type="RefSeq" id="XP_011634428.1"/>
    </source>
</evidence>
<evidence type="ECO:0000256" key="9">
    <source>
        <dbReference type="SAM" id="SignalP"/>
    </source>
</evidence>
<name>A0A6I9W717_9HYME</name>
<proteinExistence type="inferred from homology"/>
<evidence type="ECO:0000256" key="4">
    <source>
        <dbReference type="ARBA" id="ARBA00013179"/>
    </source>
</evidence>
<dbReference type="InterPro" id="IPR013818">
    <property type="entry name" value="Lipase"/>
</dbReference>
<evidence type="ECO:0000256" key="8">
    <source>
        <dbReference type="RuleBase" id="RU004262"/>
    </source>
</evidence>
<dbReference type="GO" id="GO:0017171">
    <property type="term" value="F:serine hydrolase activity"/>
    <property type="evidence" value="ECO:0007669"/>
    <property type="project" value="TreeGrafter"/>
</dbReference>
<gene>
    <name evidence="12" type="primary">LOC105425384</name>
</gene>
<dbReference type="GeneID" id="105425384"/>
<dbReference type="GO" id="GO:0016042">
    <property type="term" value="P:lipid catabolic process"/>
    <property type="evidence" value="ECO:0007669"/>
    <property type="project" value="TreeGrafter"/>
</dbReference>
<dbReference type="CDD" id="cd00707">
    <property type="entry name" value="Pancreat_lipase_like"/>
    <property type="match status" value="1"/>
</dbReference>
<keyword evidence="9" id="KW-0732">Signal</keyword>
<dbReference type="EC" id="3.1.1.32" evidence="4"/>
<protein>
    <recommendedName>
        <fullName evidence="4">phospholipase A1</fullName>
        <ecNumber evidence="4">3.1.1.32</ecNumber>
    </recommendedName>
</protein>
<dbReference type="PANTHER" id="PTHR11610">
    <property type="entry name" value="LIPASE"/>
    <property type="match status" value="1"/>
</dbReference>
<dbReference type="Proteomes" id="UP000504615">
    <property type="component" value="Unplaced"/>
</dbReference>
<evidence type="ECO:0000313" key="11">
    <source>
        <dbReference type="Proteomes" id="UP000504615"/>
    </source>
</evidence>
<dbReference type="PANTHER" id="PTHR11610:SF173">
    <property type="entry name" value="LIPASE DOMAIN-CONTAINING PROTEIN-RELATED"/>
    <property type="match status" value="1"/>
</dbReference>
<evidence type="ECO:0000256" key="7">
    <source>
        <dbReference type="ARBA" id="ARBA00023157"/>
    </source>
</evidence>
<sequence length="319" mass="34892">MVVLSAIALLYFSLLASTVANLNYTIFIDDYGTPHLIDLNEPEFTQAELEQIDESAQNTTFYLYTRKNPVIGQQLFIDDLDSVKKSFWNPDHPTRLVTHGWKGNSENPSCTQIRDAYLNVGDYNVILIDWREAAKYDWYWKSVRSVPFVSQRVASLIDFLENNANLDPGKTTVIGHSMGAHVASLGARFATSEIAEVVATDPAGPAFESKPPGKRVDKSDAVLVQVIHTCAKYVGMKSAVGTSDFYPNGGIQQPGCGPIDDSKATGCAHARSYLYYVESITNPTGFRAGDVFMGGPSLDPNARGTYILQTASESPFALG</sequence>
<accession>A0A6I9W717</accession>
<dbReference type="InterPro" id="IPR033906">
    <property type="entry name" value="Lipase_N"/>
</dbReference>
<dbReference type="InterPro" id="IPR029058">
    <property type="entry name" value="AB_hydrolase_fold"/>
</dbReference>
<feature type="domain" description="Lipase" evidence="10">
    <location>
        <begin position="47"/>
        <end position="288"/>
    </location>
</feature>
<keyword evidence="5" id="KW-0964">Secreted</keyword>
<dbReference type="GO" id="GO:0008970">
    <property type="term" value="F:phospholipase A1 activity"/>
    <property type="evidence" value="ECO:0007669"/>
    <property type="project" value="UniProtKB-EC"/>
</dbReference>
<evidence type="ECO:0000256" key="2">
    <source>
        <dbReference type="ARBA" id="ARBA00004613"/>
    </source>
</evidence>
<dbReference type="Pfam" id="PF00151">
    <property type="entry name" value="Lipase"/>
    <property type="match status" value="1"/>
</dbReference>
<evidence type="ECO:0000256" key="6">
    <source>
        <dbReference type="ARBA" id="ARBA00022801"/>
    </source>
</evidence>
<evidence type="ECO:0000256" key="3">
    <source>
        <dbReference type="ARBA" id="ARBA00010701"/>
    </source>
</evidence>
<keyword evidence="6" id="KW-0378">Hydrolase</keyword>
<comment type="subcellular location">
    <subcellularLocation>
        <location evidence="2">Secreted</location>
    </subcellularLocation>
</comment>
<dbReference type="AlphaFoldDB" id="A0A6I9W717"/>
<feature type="signal peptide" evidence="9">
    <location>
        <begin position="1"/>
        <end position="20"/>
    </location>
</feature>
<comment type="catalytic activity">
    <reaction evidence="1">
        <text>a 1,2-diacyl-sn-glycero-3-phosphocholine + H2O = a 2-acyl-sn-glycero-3-phosphocholine + a fatty acid + H(+)</text>
        <dbReference type="Rhea" id="RHEA:18689"/>
        <dbReference type="ChEBI" id="CHEBI:15377"/>
        <dbReference type="ChEBI" id="CHEBI:15378"/>
        <dbReference type="ChEBI" id="CHEBI:28868"/>
        <dbReference type="ChEBI" id="CHEBI:57643"/>
        <dbReference type="ChEBI" id="CHEBI:57875"/>
        <dbReference type="EC" id="3.1.1.32"/>
    </reaction>
</comment>
<dbReference type="KEGG" id="pbar:105425384"/>
<dbReference type="Gene3D" id="3.40.50.1820">
    <property type="entry name" value="alpha/beta hydrolase"/>
    <property type="match status" value="1"/>
</dbReference>
<evidence type="ECO:0000256" key="1">
    <source>
        <dbReference type="ARBA" id="ARBA00000111"/>
    </source>
</evidence>
<evidence type="ECO:0000259" key="10">
    <source>
        <dbReference type="Pfam" id="PF00151"/>
    </source>
</evidence>
<reference evidence="12" key="1">
    <citation type="submission" date="2025-08" db="UniProtKB">
        <authorList>
            <consortium name="RefSeq"/>
        </authorList>
    </citation>
    <scope>IDENTIFICATION</scope>
</reference>